<reference evidence="12" key="1">
    <citation type="submission" date="2016-05" db="EMBL/GenBank/DDBJ databases">
        <authorList>
            <person name="Liu B."/>
            <person name="Wang J."/>
            <person name="Zhu Y."/>
            <person name="Liu G."/>
            <person name="Chen Q."/>
            <person name="Chen Z."/>
            <person name="Lan J."/>
            <person name="Che J."/>
            <person name="Ge C."/>
            <person name="Shi H."/>
            <person name="Pan Z."/>
            <person name="Liu X."/>
        </authorList>
    </citation>
    <scope>NUCLEOTIDE SEQUENCE [LARGE SCALE GENOMIC DNA]</scope>
    <source>
        <strain evidence="12">FJAT-27215</strain>
    </source>
</reference>
<organism evidence="11 12">
    <name type="scientific">Pseudobacillus wudalianchiensis</name>
    <dbReference type="NCBI Taxonomy" id="1743143"/>
    <lineage>
        <taxon>Bacteria</taxon>
        <taxon>Bacillati</taxon>
        <taxon>Bacillota</taxon>
        <taxon>Bacilli</taxon>
        <taxon>Bacillales</taxon>
        <taxon>Bacillaceae</taxon>
        <taxon>Pseudobacillus</taxon>
    </lineage>
</organism>
<proteinExistence type="predicted"/>
<dbReference type="Pfam" id="PF13426">
    <property type="entry name" value="PAS_9"/>
    <property type="match status" value="1"/>
</dbReference>
<dbReference type="Pfam" id="PF25601">
    <property type="entry name" value="AAA_lid_14"/>
    <property type="match status" value="1"/>
</dbReference>
<dbReference type="SMART" id="SM00382">
    <property type="entry name" value="AAA"/>
    <property type="match status" value="1"/>
</dbReference>
<keyword evidence="6" id="KW-0804">Transcription</keyword>
<dbReference type="InterPro" id="IPR027417">
    <property type="entry name" value="P-loop_NTPase"/>
</dbReference>
<dbReference type="AlphaFoldDB" id="A0A1B9B6T3"/>
<dbReference type="InterPro" id="IPR003593">
    <property type="entry name" value="AAA+_ATPase"/>
</dbReference>
<feature type="coiled-coil region" evidence="8">
    <location>
        <begin position="115"/>
        <end position="142"/>
    </location>
</feature>
<dbReference type="InterPro" id="IPR002078">
    <property type="entry name" value="Sigma_54_int"/>
</dbReference>
<dbReference type="PROSITE" id="PS00688">
    <property type="entry name" value="SIGMA54_INTERACT_3"/>
    <property type="match status" value="1"/>
</dbReference>
<dbReference type="Pfam" id="PF18024">
    <property type="entry name" value="HTH_50"/>
    <property type="match status" value="1"/>
</dbReference>
<dbReference type="GO" id="GO:0006355">
    <property type="term" value="P:regulation of DNA-templated transcription"/>
    <property type="evidence" value="ECO:0007669"/>
    <property type="project" value="InterPro"/>
</dbReference>
<evidence type="ECO:0000256" key="7">
    <source>
        <dbReference type="ARBA" id="ARBA00029500"/>
    </source>
</evidence>
<evidence type="ECO:0000256" key="1">
    <source>
        <dbReference type="ARBA" id="ARBA00022741"/>
    </source>
</evidence>
<feature type="domain" description="Sigma-54 factor interaction" evidence="9">
    <location>
        <begin position="149"/>
        <end position="377"/>
    </location>
</feature>
<dbReference type="Gene3D" id="1.10.8.60">
    <property type="match status" value="1"/>
</dbReference>
<dbReference type="CDD" id="cd00009">
    <property type="entry name" value="AAA"/>
    <property type="match status" value="1"/>
</dbReference>
<dbReference type="GO" id="GO:0003677">
    <property type="term" value="F:DNA binding"/>
    <property type="evidence" value="ECO:0007669"/>
    <property type="project" value="UniProtKB-KW"/>
</dbReference>
<evidence type="ECO:0000256" key="6">
    <source>
        <dbReference type="ARBA" id="ARBA00023163"/>
    </source>
</evidence>
<dbReference type="InterPro" id="IPR025943">
    <property type="entry name" value="Sigma_54_int_dom_ATP-bd_2"/>
</dbReference>
<evidence type="ECO:0000256" key="2">
    <source>
        <dbReference type="ARBA" id="ARBA00022797"/>
    </source>
</evidence>
<dbReference type="SMART" id="SM00091">
    <property type="entry name" value="PAS"/>
    <property type="match status" value="1"/>
</dbReference>
<dbReference type="InterPro" id="IPR025944">
    <property type="entry name" value="Sigma_54_int_dom_CS"/>
</dbReference>
<dbReference type="Pfam" id="PF00158">
    <property type="entry name" value="Sigma54_activat"/>
    <property type="match status" value="1"/>
</dbReference>
<dbReference type="SUPFAM" id="SSF52540">
    <property type="entry name" value="P-loop containing nucleoside triphosphate hydrolases"/>
    <property type="match status" value="1"/>
</dbReference>
<evidence type="ECO:0000313" key="12">
    <source>
        <dbReference type="Proteomes" id="UP000092578"/>
    </source>
</evidence>
<dbReference type="PROSITE" id="PS50112">
    <property type="entry name" value="PAS"/>
    <property type="match status" value="1"/>
</dbReference>
<dbReference type="InterPro" id="IPR000014">
    <property type="entry name" value="PAS"/>
</dbReference>
<dbReference type="PANTHER" id="PTHR32071">
    <property type="entry name" value="TRANSCRIPTIONAL REGULATORY PROTEIN"/>
    <property type="match status" value="1"/>
</dbReference>
<dbReference type="InterPro" id="IPR009057">
    <property type="entry name" value="Homeodomain-like_sf"/>
</dbReference>
<dbReference type="RefSeq" id="WP_065409890.1">
    <property type="nucleotide sequence ID" value="NZ_MAYT01000006.1"/>
</dbReference>
<dbReference type="PROSITE" id="PS00675">
    <property type="entry name" value="SIGMA54_INTERACT_1"/>
    <property type="match status" value="1"/>
</dbReference>
<dbReference type="GO" id="GO:0005524">
    <property type="term" value="F:ATP binding"/>
    <property type="evidence" value="ECO:0007669"/>
    <property type="project" value="UniProtKB-KW"/>
</dbReference>
<accession>A0A1B9B6T3</accession>
<dbReference type="InterPro" id="IPR025662">
    <property type="entry name" value="Sigma_54_int_dom_ATP-bd_1"/>
</dbReference>
<dbReference type="InterPro" id="IPR035965">
    <property type="entry name" value="PAS-like_dom_sf"/>
</dbReference>
<dbReference type="Proteomes" id="UP000092578">
    <property type="component" value="Unassembled WGS sequence"/>
</dbReference>
<evidence type="ECO:0000313" key="11">
    <source>
        <dbReference type="EMBL" id="OCA91769.1"/>
    </source>
</evidence>
<protein>
    <recommendedName>
        <fullName evidence="7">HTH-type transcriptional regulatory protein TyrR</fullName>
    </recommendedName>
</protein>
<keyword evidence="1" id="KW-0547">Nucleotide-binding</keyword>
<sequence length="459" mass="52565">MSSIVSEFWEEILDGVYNDVLITDPKGRIVYANSSSEYWFGLREEELLGKSIYELEQKRVFYPSVVRLVLEKNKRQTIIQSTTAGKKLLVNGDIIFNQKGDIQYVVTYSQDITDFEKLKTYVAEVELELKKVKDELASLKNSKKWTNQMVAASRQMKQILNTALMVADSDATILITGETGVGKNVLAKFIHDNSERKGSFVEVNCGSLPENLLESELFGYAPGSFTGANSKGKKGVVEEAENGTLFLDEIGELPLNLQVKLLTLIQEKKFFKIGESKPRHVNFRLIAATHVNLEKKVKEKAFREDLFYRLSVIPLFIPPLREREEDLSEMILLFKNQFNHLHKKKKEFDPQTIDLLLRYAWPGNIRELSNIMERLILTVNSTVIFPDHLPEKVLLVDNSNPLHNIGKKTMYELLDDLELNILKKAKQKCSSTTEMAKYLGVSQPTVVRKMQKYKAHFYS</sequence>
<dbReference type="SUPFAM" id="SSF55785">
    <property type="entry name" value="PYP-like sensor domain (PAS domain)"/>
    <property type="match status" value="1"/>
</dbReference>
<keyword evidence="2" id="KW-0058">Aromatic hydrocarbons catabolism</keyword>
<evidence type="ECO:0000256" key="5">
    <source>
        <dbReference type="ARBA" id="ARBA00023125"/>
    </source>
</evidence>
<evidence type="ECO:0000256" key="4">
    <source>
        <dbReference type="ARBA" id="ARBA00023015"/>
    </source>
</evidence>
<gene>
    <name evidence="11" type="ORF">A8F95_20390</name>
</gene>
<evidence type="ECO:0000259" key="10">
    <source>
        <dbReference type="PROSITE" id="PS50112"/>
    </source>
</evidence>
<dbReference type="Gene3D" id="3.30.450.20">
    <property type="entry name" value="PAS domain"/>
    <property type="match status" value="1"/>
</dbReference>
<dbReference type="FunFam" id="3.40.50.300:FF:000006">
    <property type="entry name" value="DNA-binding transcriptional regulator NtrC"/>
    <property type="match status" value="1"/>
</dbReference>
<name>A0A1B9B6T3_9BACI</name>
<keyword evidence="12" id="KW-1185">Reference proteome</keyword>
<keyword evidence="3" id="KW-0067">ATP-binding</keyword>
<dbReference type="Gene3D" id="3.40.50.300">
    <property type="entry name" value="P-loop containing nucleotide triphosphate hydrolases"/>
    <property type="match status" value="1"/>
</dbReference>
<dbReference type="PANTHER" id="PTHR32071:SF57">
    <property type="entry name" value="C4-DICARBOXYLATE TRANSPORT TRANSCRIPTIONAL REGULATORY PROTEIN DCTD"/>
    <property type="match status" value="1"/>
</dbReference>
<dbReference type="SUPFAM" id="SSF46689">
    <property type="entry name" value="Homeodomain-like"/>
    <property type="match status" value="1"/>
</dbReference>
<keyword evidence="4" id="KW-0805">Transcription regulation</keyword>
<evidence type="ECO:0000256" key="3">
    <source>
        <dbReference type="ARBA" id="ARBA00022840"/>
    </source>
</evidence>
<comment type="caution">
    <text evidence="11">The sequence shown here is derived from an EMBL/GenBank/DDBJ whole genome shotgun (WGS) entry which is preliminary data.</text>
</comment>
<dbReference type="PROSITE" id="PS50045">
    <property type="entry name" value="SIGMA54_INTERACT_4"/>
    <property type="match status" value="1"/>
</dbReference>
<dbReference type="NCBIfam" id="TIGR00229">
    <property type="entry name" value="sensory_box"/>
    <property type="match status" value="1"/>
</dbReference>
<feature type="domain" description="PAS" evidence="10">
    <location>
        <begin position="5"/>
        <end position="55"/>
    </location>
</feature>
<dbReference type="CDD" id="cd00130">
    <property type="entry name" value="PAS"/>
    <property type="match status" value="1"/>
</dbReference>
<evidence type="ECO:0000256" key="8">
    <source>
        <dbReference type="SAM" id="Coils"/>
    </source>
</evidence>
<keyword evidence="8" id="KW-0175">Coiled coil</keyword>
<dbReference type="InterPro" id="IPR058031">
    <property type="entry name" value="AAA_lid_NorR"/>
</dbReference>
<keyword evidence="5" id="KW-0238">DNA-binding</keyword>
<dbReference type="EMBL" id="MAYT01000006">
    <property type="protein sequence ID" value="OCA91769.1"/>
    <property type="molecule type" value="Genomic_DNA"/>
</dbReference>
<dbReference type="Gene3D" id="1.10.10.60">
    <property type="entry name" value="Homeodomain-like"/>
    <property type="match status" value="1"/>
</dbReference>
<dbReference type="InterPro" id="IPR030828">
    <property type="entry name" value="HTH_TyrR"/>
</dbReference>
<dbReference type="PROSITE" id="PS00676">
    <property type="entry name" value="SIGMA54_INTERACT_2"/>
    <property type="match status" value="1"/>
</dbReference>
<evidence type="ECO:0000259" key="9">
    <source>
        <dbReference type="PROSITE" id="PS50045"/>
    </source>
</evidence>